<keyword evidence="8" id="KW-1185">Reference proteome</keyword>
<proteinExistence type="inferred from homology"/>
<dbReference type="InterPro" id="IPR018305">
    <property type="entry name" value="Ribosomal_m50"/>
</dbReference>
<evidence type="ECO:0000313" key="8">
    <source>
        <dbReference type="Proteomes" id="UP000285146"/>
    </source>
</evidence>
<dbReference type="InParanoid" id="A0A423WVP7"/>
<evidence type="ECO:0000313" key="7">
    <source>
        <dbReference type="EMBL" id="ROW07535.1"/>
    </source>
</evidence>
<comment type="caution">
    <text evidence="7">The sequence shown here is derived from an EMBL/GenBank/DDBJ whole genome shotgun (WGS) entry which is preliminary data.</text>
</comment>
<gene>
    <name evidence="7" type="ORF">VPNG_07098</name>
</gene>
<dbReference type="GO" id="GO:1990904">
    <property type="term" value="C:ribonucleoprotein complex"/>
    <property type="evidence" value="ECO:0007669"/>
    <property type="project" value="UniProtKB-KW"/>
</dbReference>
<evidence type="ECO:0000256" key="3">
    <source>
        <dbReference type="ARBA" id="ARBA00022980"/>
    </source>
</evidence>
<dbReference type="Pfam" id="PF10501">
    <property type="entry name" value="Ribosomal_L50"/>
    <property type="match status" value="1"/>
</dbReference>
<evidence type="ECO:0000256" key="1">
    <source>
        <dbReference type="ARBA" id="ARBA00004173"/>
    </source>
</evidence>
<dbReference type="EMBL" id="LKEB01000038">
    <property type="protein sequence ID" value="ROW07535.1"/>
    <property type="molecule type" value="Genomic_DNA"/>
</dbReference>
<evidence type="ECO:0000256" key="5">
    <source>
        <dbReference type="ARBA" id="ARBA00023274"/>
    </source>
</evidence>
<dbReference type="GO" id="GO:0005840">
    <property type="term" value="C:ribosome"/>
    <property type="evidence" value="ECO:0007669"/>
    <property type="project" value="UniProtKB-KW"/>
</dbReference>
<sequence length="410" mass="45368">MRRIARIQRPSAAITQCLQASASAPQHAVVCRAAATNNIRRSRDFSTTPQRTFHGSRSREDRLKAQAAEGVAVDETTTKVDAHSAAEELLESYDPDAEPVEVETDLALPPKEVILAPRADAIEQEEPDYTPAETAHGLEVVGGLKGWFERDDHWGQSKRYTGFIPTNKVQDPAQLELSVRRAVVEALAVSTQGDAELLTGLWERGEKEDAVRALGLGLQVAEDGNTKIVGDVEGVVQGLRWDPEAPGSTASEVEEVGKQRFTPEEAREIVQTWDKTWKGISLRDTRVKFATTKRILQLTGHPIPDSKLHTINTAGQLVAHLVRPPPPTKVAEAIEQQGVLTSLPNVKVHATRRTPVHKHQEVGRWKVIVEELEKRKLPATGDGGIGGFVEDKWFRGARLHRSEKKKRRYD</sequence>
<dbReference type="Proteomes" id="UP000285146">
    <property type="component" value="Unassembled WGS sequence"/>
</dbReference>
<dbReference type="AlphaFoldDB" id="A0A423WVP7"/>
<keyword evidence="5" id="KW-0687">Ribonucleoprotein</keyword>
<dbReference type="STRING" id="1230097.A0A423WVP7"/>
<reference evidence="7 8" key="1">
    <citation type="submission" date="2015-09" db="EMBL/GenBank/DDBJ databases">
        <title>Host preference determinants of Valsa canker pathogens revealed by comparative genomics.</title>
        <authorList>
            <person name="Yin Z."/>
            <person name="Huang L."/>
        </authorList>
    </citation>
    <scope>NUCLEOTIDE SEQUENCE [LARGE SCALE GENOMIC DNA]</scope>
    <source>
        <strain evidence="7 8">SXYLt</strain>
    </source>
</reference>
<evidence type="ECO:0000256" key="6">
    <source>
        <dbReference type="ARBA" id="ARBA00035183"/>
    </source>
</evidence>
<protein>
    <recommendedName>
        <fullName evidence="6">Large ribosomal subunit protein mL50</fullName>
    </recommendedName>
</protein>
<comment type="subcellular location">
    <subcellularLocation>
        <location evidence="1">Mitochondrion</location>
    </subcellularLocation>
</comment>
<comment type="similarity">
    <text evidence="2">Belongs to the mitochondrion-specific ribosomal protein mL50 family.</text>
</comment>
<name>A0A423WVP7_9PEZI</name>
<evidence type="ECO:0000256" key="4">
    <source>
        <dbReference type="ARBA" id="ARBA00023128"/>
    </source>
</evidence>
<keyword evidence="4" id="KW-0496">Mitochondrion</keyword>
<keyword evidence="3" id="KW-0689">Ribosomal protein</keyword>
<accession>A0A423WVP7</accession>
<organism evidence="7 8">
    <name type="scientific">Cytospora leucostoma</name>
    <dbReference type="NCBI Taxonomy" id="1230097"/>
    <lineage>
        <taxon>Eukaryota</taxon>
        <taxon>Fungi</taxon>
        <taxon>Dikarya</taxon>
        <taxon>Ascomycota</taxon>
        <taxon>Pezizomycotina</taxon>
        <taxon>Sordariomycetes</taxon>
        <taxon>Sordariomycetidae</taxon>
        <taxon>Diaporthales</taxon>
        <taxon>Cytosporaceae</taxon>
        <taxon>Cytospora</taxon>
    </lineage>
</organism>
<dbReference type="OrthoDB" id="6220758at2759"/>
<evidence type="ECO:0000256" key="2">
    <source>
        <dbReference type="ARBA" id="ARBA00008860"/>
    </source>
</evidence>
<dbReference type="GO" id="GO:0005739">
    <property type="term" value="C:mitochondrion"/>
    <property type="evidence" value="ECO:0007669"/>
    <property type="project" value="UniProtKB-SubCell"/>
</dbReference>